<name>A0A552WMD3_9MICO</name>
<dbReference type="RefSeq" id="WP_143419608.1">
    <property type="nucleotide sequence ID" value="NZ_VJXR01000071.1"/>
</dbReference>
<comment type="caution">
    <text evidence="3">The sequence shown here is derived from an EMBL/GenBank/DDBJ whole genome shotgun (WGS) entry which is preliminary data.</text>
</comment>
<evidence type="ECO:0008006" key="5">
    <source>
        <dbReference type="Google" id="ProtNLM"/>
    </source>
</evidence>
<evidence type="ECO:0000256" key="2">
    <source>
        <dbReference type="SAM" id="Phobius"/>
    </source>
</evidence>
<dbReference type="InterPro" id="IPR043777">
    <property type="entry name" value="DUF5719"/>
</dbReference>
<evidence type="ECO:0000256" key="1">
    <source>
        <dbReference type="SAM" id="MobiDB-lite"/>
    </source>
</evidence>
<keyword evidence="2" id="KW-1133">Transmembrane helix</keyword>
<evidence type="ECO:0000313" key="4">
    <source>
        <dbReference type="Proteomes" id="UP000318693"/>
    </source>
</evidence>
<evidence type="ECO:0000313" key="3">
    <source>
        <dbReference type="EMBL" id="TRW43653.1"/>
    </source>
</evidence>
<reference evidence="3 4" key="1">
    <citation type="submission" date="2019-07" db="EMBL/GenBank/DDBJ databases">
        <title>Georgenia wutianyii sp. nov. and Georgenia *** sp. nov. isolated from plateau pika (Ochotona curzoniae) in the Qinghai-Tibet plateau of China.</title>
        <authorList>
            <person name="Tian Z."/>
        </authorList>
    </citation>
    <scope>NUCLEOTIDE SEQUENCE [LARGE SCALE GENOMIC DNA]</scope>
    <source>
        <strain evidence="3 4">Z446</strain>
    </source>
</reference>
<sequence length="546" mass="53616">MTDPNANQGGEMSSAPRDVMTSGGEVDVSRPTTGSRPTRSTRALRRIGTTASAVLLLAAAAGAVVAGQYYAPADATAVPAPLVDVPAGPVTVVCAGPPTPTSGHGMAVDPTLGQADVTPTTRTELLTVPRGDAPAAEASYAPLDGAPQELQPAGDSRVLRTDATGSAIVRAQPAGETSALLAGATLARTTGGDLRGLSATACQTPATTTWLVGGATEPGASAQLVLTNPGRTPATVNVTAWTSLGVAQAPLLTGIVIAPGAQAAVLLEGALTGDPRLALRVDAAGGEVTAAVQDLRLNGFVPAGVDVVAPATAPALALTVPGVLLGETTLDDAATSAVRLVNPGAEVATAKVRLLGPDGATELPGAQAVALDPGAVLDLSLAGIAPGAYAVSIQADRPVTGAVVLARTGTPGELDPDVAPVDRAWTGAAEPRTTAILPVPALGELVEAATVTLSNPAAVPVDVELVPTTRAGTRGEPVTVTVPAEATVATPVGDLGGAVAAVQLSAADGVVAAVVLTVQAPDGELISVLPAVSDPHAERAVRVDVR</sequence>
<gene>
    <name evidence="3" type="ORF">FJ693_16760</name>
</gene>
<protein>
    <recommendedName>
        <fullName evidence="5">Large extracellular alpha-helical protein</fullName>
    </recommendedName>
</protein>
<accession>A0A552WMD3</accession>
<dbReference type="Pfam" id="PF18986">
    <property type="entry name" value="DUF5719"/>
    <property type="match status" value="1"/>
</dbReference>
<dbReference type="Proteomes" id="UP000318693">
    <property type="component" value="Unassembled WGS sequence"/>
</dbReference>
<feature type="region of interest" description="Disordered" evidence="1">
    <location>
        <begin position="1"/>
        <end position="41"/>
    </location>
</feature>
<dbReference type="EMBL" id="VJXR01000071">
    <property type="protein sequence ID" value="TRW43653.1"/>
    <property type="molecule type" value="Genomic_DNA"/>
</dbReference>
<keyword evidence="4" id="KW-1185">Reference proteome</keyword>
<feature type="compositionally biased region" description="Polar residues" evidence="1">
    <location>
        <begin position="1"/>
        <end position="11"/>
    </location>
</feature>
<keyword evidence="2" id="KW-0472">Membrane</keyword>
<feature type="transmembrane region" description="Helical" evidence="2">
    <location>
        <begin position="47"/>
        <end position="71"/>
    </location>
</feature>
<dbReference type="AlphaFoldDB" id="A0A552WMD3"/>
<keyword evidence="2" id="KW-0812">Transmembrane</keyword>
<organism evidence="3 4">
    <name type="scientific">Georgenia yuyongxinii</name>
    <dbReference type="NCBI Taxonomy" id="2589797"/>
    <lineage>
        <taxon>Bacteria</taxon>
        <taxon>Bacillati</taxon>
        <taxon>Actinomycetota</taxon>
        <taxon>Actinomycetes</taxon>
        <taxon>Micrococcales</taxon>
        <taxon>Bogoriellaceae</taxon>
        <taxon>Georgenia</taxon>
    </lineage>
</organism>
<feature type="compositionally biased region" description="Low complexity" evidence="1">
    <location>
        <begin position="29"/>
        <end position="41"/>
    </location>
</feature>
<proteinExistence type="predicted"/>